<accession>Q7XIC2</accession>
<proteinExistence type="predicted"/>
<organism evidence="1 2">
    <name type="scientific">Oryza sativa subsp. japonica</name>
    <name type="common">Rice</name>
    <dbReference type="NCBI Taxonomy" id="39947"/>
    <lineage>
        <taxon>Eukaryota</taxon>
        <taxon>Viridiplantae</taxon>
        <taxon>Streptophyta</taxon>
        <taxon>Embryophyta</taxon>
        <taxon>Tracheophyta</taxon>
        <taxon>Spermatophyta</taxon>
        <taxon>Magnoliopsida</taxon>
        <taxon>Liliopsida</taxon>
        <taxon>Poales</taxon>
        <taxon>Poaceae</taxon>
        <taxon>BOP clade</taxon>
        <taxon>Oryzoideae</taxon>
        <taxon>Oryzeae</taxon>
        <taxon>Oryzinae</taxon>
        <taxon>Oryza</taxon>
        <taxon>Oryza sativa</taxon>
    </lineage>
</organism>
<evidence type="ECO:0000313" key="1">
    <source>
        <dbReference type="EMBL" id="BAC79765.1"/>
    </source>
</evidence>
<evidence type="ECO:0000313" key="2">
    <source>
        <dbReference type="Proteomes" id="UP000000763"/>
    </source>
</evidence>
<dbReference type="Proteomes" id="UP000000763">
    <property type="component" value="Chromosome 7"/>
</dbReference>
<protein>
    <submittedName>
        <fullName evidence="1">Uncharacterized protein</fullName>
    </submittedName>
</protein>
<name>Q7XIC2_ORYSJ</name>
<dbReference type="EMBL" id="AP004272">
    <property type="protein sequence ID" value="BAC79765.1"/>
    <property type="molecule type" value="Genomic_DNA"/>
</dbReference>
<reference evidence="2" key="2">
    <citation type="journal article" date="2008" name="Nucleic Acids Res.">
        <title>The rice annotation project database (RAP-DB): 2008 update.</title>
        <authorList>
            <consortium name="The rice annotation project (RAP)"/>
        </authorList>
    </citation>
    <scope>GENOME REANNOTATION</scope>
    <source>
        <strain evidence="2">cv. Nipponbare</strain>
    </source>
</reference>
<gene>
    <name evidence="1" type="primary">P0427D10.121</name>
</gene>
<dbReference type="AlphaFoldDB" id="Q7XIC2"/>
<sequence>MWHQSQTFRVIGVAGLSSMPCRFSLSCISEFVQINNWQDIGMPKNGTKLRARTFGANTTLPAFGHENIREST</sequence>
<reference evidence="2" key="1">
    <citation type="journal article" date="2005" name="Nature">
        <title>The map-based sequence of the rice genome.</title>
        <authorList>
            <consortium name="International rice genome sequencing project (IRGSP)"/>
            <person name="Matsumoto T."/>
            <person name="Wu J."/>
            <person name="Kanamori H."/>
            <person name="Katayose Y."/>
            <person name="Fujisawa M."/>
            <person name="Namiki N."/>
            <person name="Mizuno H."/>
            <person name="Yamamoto K."/>
            <person name="Antonio B.A."/>
            <person name="Baba T."/>
            <person name="Sakata K."/>
            <person name="Nagamura Y."/>
            <person name="Aoki H."/>
            <person name="Arikawa K."/>
            <person name="Arita K."/>
            <person name="Bito T."/>
            <person name="Chiden Y."/>
            <person name="Fujitsuka N."/>
            <person name="Fukunaka R."/>
            <person name="Hamada M."/>
            <person name="Harada C."/>
            <person name="Hayashi A."/>
            <person name="Hijishita S."/>
            <person name="Honda M."/>
            <person name="Hosokawa S."/>
            <person name="Ichikawa Y."/>
            <person name="Idonuma A."/>
            <person name="Iijima M."/>
            <person name="Ikeda M."/>
            <person name="Ikeno M."/>
            <person name="Ito K."/>
            <person name="Ito S."/>
            <person name="Ito T."/>
            <person name="Ito Y."/>
            <person name="Ito Y."/>
            <person name="Iwabuchi A."/>
            <person name="Kamiya K."/>
            <person name="Karasawa W."/>
            <person name="Kurita K."/>
            <person name="Katagiri S."/>
            <person name="Kikuta A."/>
            <person name="Kobayashi H."/>
            <person name="Kobayashi N."/>
            <person name="Machita K."/>
            <person name="Maehara T."/>
            <person name="Masukawa M."/>
            <person name="Mizubayashi T."/>
            <person name="Mukai Y."/>
            <person name="Nagasaki H."/>
            <person name="Nagata Y."/>
            <person name="Naito S."/>
            <person name="Nakashima M."/>
            <person name="Nakama Y."/>
            <person name="Nakamichi Y."/>
            <person name="Nakamura M."/>
            <person name="Meguro A."/>
            <person name="Negishi M."/>
            <person name="Ohta I."/>
            <person name="Ohta T."/>
            <person name="Okamoto M."/>
            <person name="Ono N."/>
            <person name="Saji S."/>
            <person name="Sakaguchi M."/>
            <person name="Sakai K."/>
            <person name="Shibata M."/>
            <person name="Shimokawa T."/>
            <person name="Song J."/>
            <person name="Takazaki Y."/>
            <person name="Terasawa K."/>
            <person name="Tsugane M."/>
            <person name="Tsuji K."/>
            <person name="Ueda S."/>
            <person name="Waki K."/>
            <person name="Yamagata H."/>
            <person name="Yamamoto M."/>
            <person name="Yamamoto S."/>
            <person name="Yamane H."/>
            <person name="Yoshiki S."/>
            <person name="Yoshihara R."/>
            <person name="Yukawa K."/>
            <person name="Zhong H."/>
            <person name="Yano M."/>
            <person name="Yuan Q."/>
            <person name="Ouyang S."/>
            <person name="Liu J."/>
            <person name="Jones K.M."/>
            <person name="Gansberger K."/>
            <person name="Moffat K."/>
            <person name="Hill J."/>
            <person name="Bera J."/>
            <person name="Fadrosh D."/>
            <person name="Jin S."/>
            <person name="Johri S."/>
            <person name="Kim M."/>
            <person name="Overton L."/>
            <person name="Reardon M."/>
            <person name="Tsitrin T."/>
            <person name="Vuong H."/>
            <person name="Weaver B."/>
            <person name="Ciecko A."/>
            <person name="Tallon L."/>
            <person name="Jackson J."/>
            <person name="Pai G."/>
            <person name="Aken S.V."/>
            <person name="Utterback T."/>
            <person name="Reidmuller S."/>
            <person name="Feldblyum T."/>
            <person name="Hsiao J."/>
            <person name="Zismann V."/>
            <person name="Iobst S."/>
            <person name="de Vazeille A.R."/>
            <person name="Buell C.R."/>
            <person name="Ying K."/>
            <person name="Li Y."/>
            <person name="Lu T."/>
            <person name="Huang Y."/>
            <person name="Zhao Q."/>
            <person name="Feng Q."/>
            <person name="Zhang L."/>
            <person name="Zhu J."/>
            <person name="Weng Q."/>
            <person name="Mu J."/>
            <person name="Lu Y."/>
            <person name="Fan D."/>
            <person name="Liu Y."/>
            <person name="Guan J."/>
            <person name="Zhang Y."/>
            <person name="Yu S."/>
            <person name="Liu X."/>
            <person name="Zhang Y."/>
            <person name="Hong G."/>
            <person name="Han B."/>
            <person name="Choisne N."/>
            <person name="Demange N."/>
            <person name="Orjeda G."/>
            <person name="Samain S."/>
            <person name="Cattolico L."/>
            <person name="Pelletier E."/>
            <person name="Couloux A."/>
            <person name="Segurens B."/>
            <person name="Wincker P."/>
            <person name="D'Hont A."/>
            <person name="Scarpelli C."/>
            <person name="Weissenbach J."/>
            <person name="Salanoubat M."/>
            <person name="Quetier F."/>
            <person name="Yu Y."/>
            <person name="Kim H.R."/>
            <person name="Rambo T."/>
            <person name="Currie J."/>
            <person name="Collura K."/>
            <person name="Luo M."/>
            <person name="Yang T."/>
            <person name="Ammiraju J.S.S."/>
            <person name="Engler F."/>
            <person name="Soderlund C."/>
            <person name="Wing R.A."/>
            <person name="Palmer L.E."/>
            <person name="de la Bastide M."/>
            <person name="Spiegel L."/>
            <person name="Nascimento L."/>
            <person name="Zutavern T."/>
            <person name="O'Shaughnessy A."/>
            <person name="Dike S."/>
            <person name="Dedhia N."/>
            <person name="Preston R."/>
            <person name="Balija V."/>
            <person name="McCombie W.R."/>
            <person name="Chow T."/>
            <person name="Chen H."/>
            <person name="Chung M."/>
            <person name="Chen C."/>
            <person name="Shaw J."/>
            <person name="Wu H."/>
            <person name="Hsiao K."/>
            <person name="Chao Y."/>
            <person name="Chu M."/>
            <person name="Cheng C."/>
            <person name="Hour A."/>
            <person name="Lee P."/>
            <person name="Lin S."/>
            <person name="Lin Y."/>
            <person name="Liou J."/>
            <person name="Liu S."/>
            <person name="Hsing Y."/>
            <person name="Raghuvanshi S."/>
            <person name="Mohanty A."/>
            <person name="Bharti A.K."/>
            <person name="Gaur A."/>
            <person name="Gupta V."/>
            <person name="Kumar D."/>
            <person name="Ravi V."/>
            <person name="Vij S."/>
            <person name="Kapur A."/>
            <person name="Khurana P."/>
            <person name="Khurana P."/>
            <person name="Khurana J.P."/>
            <person name="Tyagi A.K."/>
            <person name="Gaikwad K."/>
            <person name="Singh A."/>
            <person name="Dalal V."/>
            <person name="Srivastava S."/>
            <person name="Dixit A."/>
            <person name="Pal A.K."/>
            <person name="Ghazi I.A."/>
            <person name="Yadav M."/>
            <person name="Pandit A."/>
            <person name="Bhargava A."/>
            <person name="Sureshbabu K."/>
            <person name="Batra K."/>
            <person name="Sharma T.R."/>
            <person name="Mohapatra T."/>
            <person name="Singh N.K."/>
            <person name="Messing J."/>
            <person name="Nelson A.B."/>
            <person name="Fuks G."/>
            <person name="Kavchok S."/>
            <person name="Keizer G."/>
            <person name="Linton E."/>
            <person name="Llaca V."/>
            <person name="Song R."/>
            <person name="Tanyolac B."/>
            <person name="Young S."/>
            <person name="Ho-Il K."/>
            <person name="Hahn J.H."/>
            <person name="Sangsakoo G."/>
            <person name="Vanavichit A."/>
            <person name="de Mattos Luiz.A.T."/>
            <person name="Zimmer P.D."/>
            <person name="Malone G."/>
            <person name="Dellagostin O."/>
            <person name="de Oliveira A.C."/>
            <person name="Bevan M."/>
            <person name="Bancroft I."/>
            <person name="Minx P."/>
            <person name="Cordum H."/>
            <person name="Wilson R."/>
            <person name="Cheng Z."/>
            <person name="Jin W."/>
            <person name="Jiang J."/>
            <person name="Leong S.A."/>
            <person name="Iwama H."/>
            <person name="Gojobori T."/>
            <person name="Itoh T."/>
            <person name="Niimura Y."/>
            <person name="Fujii Y."/>
            <person name="Habara T."/>
            <person name="Sakai H."/>
            <person name="Sato Y."/>
            <person name="Wilson G."/>
            <person name="Kumar K."/>
            <person name="McCouch S."/>
            <person name="Juretic N."/>
            <person name="Hoen D."/>
            <person name="Wright S."/>
            <person name="Bruskiewich R."/>
            <person name="Bureau T."/>
            <person name="Miyao A."/>
            <person name="Hirochika H."/>
            <person name="Nishikawa T."/>
            <person name="Kadowaki K."/>
            <person name="Sugiura M."/>
            <person name="Burr B."/>
            <person name="Sasaki T."/>
        </authorList>
    </citation>
    <scope>NUCLEOTIDE SEQUENCE [LARGE SCALE GENOMIC DNA]</scope>
    <source>
        <strain evidence="2">cv. Nipponbare</strain>
    </source>
</reference>